<dbReference type="SMART" id="SM00497">
    <property type="entry name" value="IENR1"/>
    <property type="match status" value="1"/>
</dbReference>
<sequence length="225" mass="26142">MSTTNSNPIYLDKSPLNLPNEVWKDIPDFEGSYQASNLGRIRSLDRTVPHPRLKRQFVKGIVLSQSVFKNKNLKTGEPMIDLRASLSIEGKQHYFNTRRIIYHTFIKRLNYNKDGMYVINIDGDGYNNNVTNLKLITKSAKQKRAVNRDRVIPYLKTADRSKWPKTYGGYSRRKPVAQYDLNENLIQTFESVREASRKTGMNDKAIIQVAKGVYSQWNGFKWRYA</sequence>
<dbReference type="Pfam" id="PF07453">
    <property type="entry name" value="NUMOD1"/>
    <property type="match status" value="1"/>
</dbReference>
<name>A0A841JEQ7_9SPHI</name>
<feature type="domain" description="NUMOD4" evidence="2">
    <location>
        <begin position="21"/>
        <end position="70"/>
    </location>
</feature>
<dbReference type="RefSeq" id="WP_183588510.1">
    <property type="nucleotide sequence ID" value="NZ_JACHCA010000009.1"/>
</dbReference>
<dbReference type="Pfam" id="PF07463">
    <property type="entry name" value="NUMOD4"/>
    <property type="match status" value="1"/>
</dbReference>
<dbReference type="SUPFAM" id="SSF54060">
    <property type="entry name" value="His-Me finger endonucleases"/>
    <property type="match status" value="1"/>
</dbReference>
<dbReference type="InterPro" id="IPR003647">
    <property type="entry name" value="Intron_nuc_1_rpt"/>
</dbReference>
<evidence type="ECO:0000259" key="1">
    <source>
        <dbReference type="Pfam" id="PF07453"/>
    </source>
</evidence>
<reference evidence="3 4" key="1">
    <citation type="submission" date="2020-08" db="EMBL/GenBank/DDBJ databases">
        <title>Genomic Encyclopedia of Type Strains, Phase IV (KMG-V): Genome sequencing to study the core and pangenomes of soil and plant-associated prokaryotes.</title>
        <authorList>
            <person name="Whitman W."/>
        </authorList>
    </citation>
    <scope>NUCLEOTIDE SEQUENCE [LARGE SCALE GENOMIC DNA]</scope>
    <source>
        <strain evidence="3 4">MP601</strain>
    </source>
</reference>
<proteinExistence type="predicted"/>
<dbReference type="AlphaFoldDB" id="A0A841JEQ7"/>
<dbReference type="Gene3D" id="1.10.10.10">
    <property type="entry name" value="Winged helix-like DNA-binding domain superfamily/Winged helix DNA-binding domain"/>
    <property type="match status" value="1"/>
</dbReference>
<dbReference type="Gene3D" id="3.90.75.20">
    <property type="match status" value="1"/>
</dbReference>
<dbReference type="InterPro" id="IPR044925">
    <property type="entry name" value="His-Me_finger_sf"/>
</dbReference>
<protein>
    <recommendedName>
        <fullName evidence="5">NUMOD1 domain-containing protein</fullName>
    </recommendedName>
</protein>
<evidence type="ECO:0000313" key="4">
    <source>
        <dbReference type="Proteomes" id="UP000548326"/>
    </source>
</evidence>
<dbReference type="InterPro" id="IPR036388">
    <property type="entry name" value="WH-like_DNA-bd_sf"/>
</dbReference>
<evidence type="ECO:0000313" key="3">
    <source>
        <dbReference type="EMBL" id="MBB6129407.1"/>
    </source>
</evidence>
<dbReference type="InterPro" id="IPR010902">
    <property type="entry name" value="NUMOD4"/>
</dbReference>
<organism evidence="3 4">
    <name type="scientific">Mucilaginibacter lappiensis</name>
    <dbReference type="NCBI Taxonomy" id="354630"/>
    <lineage>
        <taxon>Bacteria</taxon>
        <taxon>Pseudomonadati</taxon>
        <taxon>Bacteroidota</taxon>
        <taxon>Sphingobacteriia</taxon>
        <taxon>Sphingobacteriales</taxon>
        <taxon>Sphingobacteriaceae</taxon>
        <taxon>Mucilaginibacter</taxon>
    </lineage>
</organism>
<dbReference type="EMBL" id="JACHCA010000009">
    <property type="protein sequence ID" value="MBB6129407.1"/>
    <property type="molecule type" value="Genomic_DNA"/>
</dbReference>
<dbReference type="InterPro" id="IPR010896">
    <property type="entry name" value="NUMOD1"/>
</dbReference>
<dbReference type="Proteomes" id="UP000548326">
    <property type="component" value="Unassembled WGS sequence"/>
</dbReference>
<feature type="domain" description="Nuclease-associated modular DNA-binding 1" evidence="1">
    <location>
        <begin position="174"/>
        <end position="206"/>
    </location>
</feature>
<comment type="caution">
    <text evidence="3">The sequence shown here is derived from an EMBL/GenBank/DDBJ whole genome shotgun (WGS) entry which is preliminary data.</text>
</comment>
<dbReference type="SUPFAM" id="SSF64496">
    <property type="entry name" value="DNA-binding domain of intron-encoded endonucleases"/>
    <property type="match status" value="1"/>
</dbReference>
<accession>A0A841JEQ7</accession>
<evidence type="ECO:0008006" key="5">
    <source>
        <dbReference type="Google" id="ProtNLM"/>
    </source>
</evidence>
<dbReference type="GO" id="GO:0016788">
    <property type="term" value="F:hydrolase activity, acting on ester bonds"/>
    <property type="evidence" value="ECO:0007669"/>
    <property type="project" value="InterPro"/>
</dbReference>
<gene>
    <name evidence="3" type="ORF">HDF22_003533</name>
</gene>
<evidence type="ECO:0000259" key="2">
    <source>
        <dbReference type="Pfam" id="PF07463"/>
    </source>
</evidence>